<keyword evidence="8" id="KW-1185">Reference proteome</keyword>
<dbReference type="AlphaFoldDB" id="A0A9X3EWE2"/>
<comment type="subcellular location">
    <subcellularLocation>
        <location evidence="1">Membrane</location>
        <topology evidence="1">Multi-pass membrane protein</topology>
    </subcellularLocation>
</comment>
<feature type="region of interest" description="Disordered" evidence="5">
    <location>
        <begin position="236"/>
        <end position="275"/>
    </location>
</feature>
<name>A0A9X3EWE2_9BACT</name>
<feature type="transmembrane region" description="Helical" evidence="6">
    <location>
        <begin position="79"/>
        <end position="104"/>
    </location>
</feature>
<protein>
    <submittedName>
        <fullName evidence="7">EI24 domain-containing protein</fullName>
    </submittedName>
</protein>
<dbReference type="InterPro" id="IPR059112">
    <property type="entry name" value="CysZ/EI24"/>
</dbReference>
<evidence type="ECO:0000256" key="4">
    <source>
        <dbReference type="ARBA" id="ARBA00023136"/>
    </source>
</evidence>
<reference evidence="7" key="1">
    <citation type="submission" date="2022-11" db="EMBL/GenBank/DDBJ databases">
        <title>Minimal conservation of predation-associated metabolite biosynthetic gene clusters underscores biosynthetic potential of Myxococcota including descriptions for ten novel species: Archangium lansinium sp. nov., Myxococcus landrumus sp. nov., Nannocystis bai.</title>
        <authorList>
            <person name="Ahearne A."/>
            <person name="Stevens C."/>
            <person name="Phillips K."/>
        </authorList>
    </citation>
    <scope>NUCLEOTIDE SEQUENCE</scope>
    <source>
        <strain evidence="7">Na p29</strain>
    </source>
</reference>
<dbReference type="RefSeq" id="WP_267773603.1">
    <property type="nucleotide sequence ID" value="NZ_JAPNKE010000002.1"/>
</dbReference>
<evidence type="ECO:0000313" key="7">
    <source>
        <dbReference type="EMBL" id="MCY1010590.1"/>
    </source>
</evidence>
<keyword evidence="4 6" id="KW-0472">Membrane</keyword>
<keyword evidence="3 6" id="KW-1133">Transmembrane helix</keyword>
<sequence>MPPAAVPQGLPRGVQLAVRGLQLALASAEVRRAYARLAIVLVVLAVALTAALGGLLWWMVPVDGDMSWTTWLGRWALRIGGGLLALVAAPMLSYFVVSIGLPFLADGVFMAGVRATSPALAARLERPAELGFVASTLGSIRRALYFLGVTVLLFGLTLVPFVGPLLGPPLQLWYAARTFTWELLDPYFERTGRDYSHQKTLVRAHRGTLVGFGLPWVAVMALPFVGPLLLVSRRRRSPRSSPTSSKRNQRADPVREDDRTRVRATVRDLSRRSGR</sequence>
<feature type="transmembrane region" description="Helical" evidence="6">
    <location>
        <begin position="37"/>
        <end position="59"/>
    </location>
</feature>
<accession>A0A9X3EWE2</accession>
<evidence type="ECO:0000313" key="8">
    <source>
        <dbReference type="Proteomes" id="UP001150924"/>
    </source>
</evidence>
<gene>
    <name evidence="7" type="ORF">OV079_34500</name>
</gene>
<feature type="compositionally biased region" description="Basic and acidic residues" evidence="5">
    <location>
        <begin position="249"/>
        <end position="275"/>
    </location>
</feature>
<dbReference type="Proteomes" id="UP001150924">
    <property type="component" value="Unassembled WGS sequence"/>
</dbReference>
<keyword evidence="2 6" id="KW-0812">Transmembrane</keyword>
<evidence type="ECO:0000256" key="2">
    <source>
        <dbReference type="ARBA" id="ARBA00022692"/>
    </source>
</evidence>
<proteinExistence type="predicted"/>
<dbReference type="Pfam" id="PF07264">
    <property type="entry name" value="EI24"/>
    <property type="match status" value="1"/>
</dbReference>
<dbReference type="EMBL" id="JAPNKE010000002">
    <property type="protein sequence ID" value="MCY1010590.1"/>
    <property type="molecule type" value="Genomic_DNA"/>
</dbReference>
<evidence type="ECO:0000256" key="6">
    <source>
        <dbReference type="SAM" id="Phobius"/>
    </source>
</evidence>
<feature type="transmembrane region" description="Helical" evidence="6">
    <location>
        <begin position="143"/>
        <end position="163"/>
    </location>
</feature>
<feature type="transmembrane region" description="Helical" evidence="6">
    <location>
        <begin position="209"/>
        <end position="231"/>
    </location>
</feature>
<evidence type="ECO:0000256" key="1">
    <source>
        <dbReference type="ARBA" id="ARBA00004141"/>
    </source>
</evidence>
<comment type="caution">
    <text evidence="7">The sequence shown here is derived from an EMBL/GenBank/DDBJ whole genome shotgun (WGS) entry which is preliminary data.</text>
</comment>
<evidence type="ECO:0000256" key="5">
    <source>
        <dbReference type="SAM" id="MobiDB-lite"/>
    </source>
</evidence>
<evidence type="ECO:0000256" key="3">
    <source>
        <dbReference type="ARBA" id="ARBA00022989"/>
    </source>
</evidence>
<organism evidence="7 8">
    <name type="scientific">Nannocystis pusilla</name>
    <dbReference type="NCBI Taxonomy" id="889268"/>
    <lineage>
        <taxon>Bacteria</taxon>
        <taxon>Pseudomonadati</taxon>
        <taxon>Myxococcota</taxon>
        <taxon>Polyangia</taxon>
        <taxon>Nannocystales</taxon>
        <taxon>Nannocystaceae</taxon>
        <taxon>Nannocystis</taxon>
    </lineage>
</organism>